<reference evidence="7 8" key="1">
    <citation type="journal article" date="2020" name="ISME J.">
        <title>Uncovering the hidden diversity of litter-decomposition mechanisms in mushroom-forming fungi.</title>
        <authorList>
            <person name="Floudas D."/>
            <person name="Bentzer J."/>
            <person name="Ahren D."/>
            <person name="Johansson T."/>
            <person name="Persson P."/>
            <person name="Tunlid A."/>
        </authorList>
    </citation>
    <scope>NUCLEOTIDE SEQUENCE [LARGE SCALE GENOMIC DNA]</scope>
    <source>
        <strain evidence="7 8">CBS 406.79</strain>
    </source>
</reference>
<keyword evidence="4" id="KW-0131">Cell cycle</keyword>
<evidence type="ECO:0000256" key="5">
    <source>
        <dbReference type="SAM" id="MobiDB-lite"/>
    </source>
</evidence>
<feature type="region of interest" description="Disordered" evidence="5">
    <location>
        <begin position="836"/>
        <end position="866"/>
    </location>
</feature>
<feature type="region of interest" description="Disordered" evidence="5">
    <location>
        <begin position="600"/>
        <end position="638"/>
    </location>
</feature>
<proteinExistence type="predicted"/>
<comment type="subcellular location">
    <subcellularLocation>
        <location evidence="1">Nucleus</location>
    </subcellularLocation>
</comment>
<feature type="compositionally biased region" description="Basic and acidic residues" evidence="5">
    <location>
        <begin position="836"/>
        <end position="848"/>
    </location>
</feature>
<accession>A0A8H5MEL1</accession>
<dbReference type="Pfam" id="PF04821">
    <property type="entry name" value="TIMELESS"/>
    <property type="match status" value="1"/>
</dbReference>
<dbReference type="GO" id="GO:0006281">
    <property type="term" value="P:DNA repair"/>
    <property type="evidence" value="ECO:0007669"/>
    <property type="project" value="TreeGrafter"/>
</dbReference>
<dbReference type="Proteomes" id="UP000518752">
    <property type="component" value="Unassembled WGS sequence"/>
</dbReference>
<name>A0A8H5MEL1_9AGAR</name>
<feature type="compositionally biased region" description="Basic residues" evidence="5">
    <location>
        <begin position="610"/>
        <end position="621"/>
    </location>
</feature>
<evidence type="ECO:0000313" key="8">
    <source>
        <dbReference type="Proteomes" id="UP000518752"/>
    </source>
</evidence>
<feature type="compositionally biased region" description="Basic and acidic residues" evidence="5">
    <location>
        <begin position="1010"/>
        <end position="1020"/>
    </location>
</feature>
<gene>
    <name evidence="7" type="ORF">D9757_002428</name>
</gene>
<feature type="region of interest" description="Disordered" evidence="5">
    <location>
        <begin position="1"/>
        <end position="27"/>
    </location>
</feature>
<feature type="region of interest" description="Disordered" evidence="5">
    <location>
        <begin position="296"/>
        <end position="352"/>
    </location>
</feature>
<feature type="compositionally biased region" description="Acidic residues" evidence="5">
    <location>
        <begin position="1115"/>
        <end position="1124"/>
    </location>
</feature>
<dbReference type="AlphaFoldDB" id="A0A8H5MEL1"/>
<evidence type="ECO:0000256" key="2">
    <source>
        <dbReference type="ARBA" id="ARBA00022880"/>
    </source>
</evidence>
<dbReference type="EMBL" id="JAACJN010000009">
    <property type="protein sequence ID" value="KAF5391610.1"/>
    <property type="molecule type" value="Genomic_DNA"/>
</dbReference>
<feature type="compositionally biased region" description="Acidic residues" evidence="5">
    <location>
        <begin position="981"/>
        <end position="994"/>
    </location>
</feature>
<dbReference type="InterPro" id="IPR006906">
    <property type="entry name" value="Timeless_N"/>
</dbReference>
<keyword evidence="2" id="KW-0236">DNA replication inhibitor</keyword>
<keyword evidence="8" id="KW-1185">Reference proteome</keyword>
<dbReference type="GO" id="GO:0043111">
    <property type="term" value="P:replication fork arrest"/>
    <property type="evidence" value="ECO:0007669"/>
    <property type="project" value="TreeGrafter"/>
</dbReference>
<evidence type="ECO:0000256" key="4">
    <source>
        <dbReference type="ARBA" id="ARBA00023306"/>
    </source>
</evidence>
<feature type="compositionally biased region" description="Basic residues" evidence="5">
    <location>
        <begin position="1155"/>
        <end position="1164"/>
    </location>
</feature>
<evidence type="ECO:0000256" key="1">
    <source>
        <dbReference type="ARBA" id="ARBA00004123"/>
    </source>
</evidence>
<dbReference type="PANTHER" id="PTHR22940:SF4">
    <property type="entry name" value="PROTEIN TIMELESS HOMOLOG"/>
    <property type="match status" value="1"/>
</dbReference>
<dbReference type="PANTHER" id="PTHR22940">
    <property type="entry name" value="TIMEOUT/TIMELESS-2"/>
    <property type="match status" value="1"/>
</dbReference>
<feature type="region of interest" description="Disordered" evidence="5">
    <location>
        <begin position="967"/>
        <end position="1230"/>
    </location>
</feature>
<feature type="domain" description="Timeless N-terminal" evidence="6">
    <location>
        <begin position="52"/>
        <end position="320"/>
    </location>
</feature>
<keyword evidence="3" id="KW-0539">Nucleus</keyword>
<dbReference type="OrthoDB" id="310853at2759"/>
<comment type="caution">
    <text evidence="7">The sequence shown here is derived from an EMBL/GenBank/DDBJ whole genome shotgun (WGS) entry which is preliminary data.</text>
</comment>
<evidence type="ECO:0000259" key="6">
    <source>
        <dbReference type="Pfam" id="PF04821"/>
    </source>
</evidence>
<dbReference type="GO" id="GO:0031298">
    <property type="term" value="C:replication fork protection complex"/>
    <property type="evidence" value="ECO:0007669"/>
    <property type="project" value="TreeGrafter"/>
</dbReference>
<dbReference type="GO" id="GO:0000076">
    <property type="term" value="P:DNA replication checkpoint signaling"/>
    <property type="evidence" value="ECO:0007669"/>
    <property type="project" value="TreeGrafter"/>
</dbReference>
<evidence type="ECO:0000313" key="7">
    <source>
        <dbReference type="EMBL" id="KAF5391610.1"/>
    </source>
</evidence>
<feature type="compositionally biased region" description="Basic and acidic residues" evidence="5">
    <location>
        <begin position="1057"/>
        <end position="1075"/>
    </location>
</feature>
<feature type="compositionally biased region" description="Basic residues" evidence="5">
    <location>
        <begin position="967"/>
        <end position="976"/>
    </location>
</feature>
<evidence type="ECO:0000256" key="3">
    <source>
        <dbReference type="ARBA" id="ARBA00023242"/>
    </source>
</evidence>
<protein>
    <recommendedName>
        <fullName evidence="6">Timeless N-terminal domain-containing protein</fullName>
    </recommendedName>
</protein>
<organism evidence="7 8">
    <name type="scientific">Collybiopsis confluens</name>
    <dbReference type="NCBI Taxonomy" id="2823264"/>
    <lineage>
        <taxon>Eukaryota</taxon>
        <taxon>Fungi</taxon>
        <taxon>Dikarya</taxon>
        <taxon>Basidiomycota</taxon>
        <taxon>Agaricomycotina</taxon>
        <taxon>Agaricomycetes</taxon>
        <taxon>Agaricomycetidae</taxon>
        <taxon>Agaricales</taxon>
        <taxon>Marasmiineae</taxon>
        <taxon>Omphalotaceae</taxon>
        <taxon>Collybiopsis</taxon>
    </lineage>
</organism>
<feature type="compositionally biased region" description="Acidic residues" evidence="5">
    <location>
        <begin position="16"/>
        <end position="27"/>
    </location>
</feature>
<dbReference type="InterPro" id="IPR044998">
    <property type="entry name" value="Timeless"/>
</dbReference>
<sequence>MDEAETEVIDISSESEQGDDAGPNDDQELLEPIVQGVIDALGGYELVSGISVYRMGDQVTGCLKDLKKLWRRDETDDDRTIARIFWKTRVLPNDLVPILLETAGRGAVEDRRAILVVDLMTAMTWPIDVAEELKELDDEVDSKADYTELVASHLQYKAAILKPDVLSALFGIVIPSLSKSPANRTERDGQIVNVVLHLVRNLAFIKDLPVNSHLSADHNELTQMQSKLTRLLWDSHMMQLILTVAANAENDPLFDSWNTLTLEIMYLLFRGVKPSDIAADQDKRPTDDLNRLLAQEEHSKRQTLRQAPTRHSRFGTTIAVQLNPKKKPPPDTSTAAPDNSKSSSSSGRPFVIHRQEGITGDTSELWDKTKRQKAWKGHKVDELAGNGTGSLTLEAIKVLKEVADTFLEECFNPFLSMLLKDIRAERAKITHKDNLRLLFVTKWFLGFFLHRRSLAIKNAKESEGDKADGDAREHSFGLVAEVLERQWIIWVLKRMREAGEEKPKAWTELQAGIECLTQLLFLIDSMSSLPASPTDSEEHTDLIDAAHTLLYQLVYSGEVLDVAFESLRTYKAGTQSLMYLNSSVEMGYVLLKMLERWSKRSGSGGDNVYVRKKKSGKRKGKRGTDEVPEEEELPVEDEEDEAIHETMFTFETFEMKFAQADIAQTLLVYLSRYKEFSSSDQMRRVVGLLHRQAVKAKAEGLFFKVSTLNLFKSILADRKSFPQDQPHKDLVSLINYILRQFFKAIEANPFLAVEAFFPKNRGNWKQFSSWAPPEKSGKGAAVEDTRFPPEVQVKKGYKWSEQVGIAIAALVEGGQTMLVLWVQEILETAKAERDRVVDEVDNKDKADGDENGDGSVPNIGEDEDDDEALKRARLLGPSLDAQAKMADYLIPYLSDEQGEAATKNSQLKLLFRLCKCYIMEEDADELEWYVPAAILPAELGNIIIVIKQFLDTPFNLEGKKASQLLSKKARRKRRLRVPSPDSEEDVSFADDAGDGGEGGERHKRKKKKNKDRENGDDNKERRRREKKKKEEIQYKSAQFIEDSDAEYGGDNMSTFFEMEKVRRERTQKRADEMGEGKSGAMKSTGTKKRRRKDKEDGKGAKGGSQGRRKKRKGDPEEELNEGEQDVAAGMEDNVEFSASWKEMDVAENADEAHAVKKPRPRPKPIPKAAVQPRGQADDDDSDGVVPVTASSPGEDHLENADVEAMEVAEANRGSKTRRKGRLVLSDEEDE</sequence>
<dbReference type="GO" id="GO:0003677">
    <property type="term" value="F:DNA binding"/>
    <property type="evidence" value="ECO:0007669"/>
    <property type="project" value="TreeGrafter"/>
</dbReference>
<feature type="compositionally biased region" description="Acidic residues" evidence="5">
    <location>
        <begin position="626"/>
        <end position="638"/>
    </location>
</feature>